<feature type="region of interest" description="Disordered" evidence="5">
    <location>
        <begin position="1"/>
        <end position="49"/>
    </location>
</feature>
<evidence type="ECO:0000256" key="2">
    <source>
        <dbReference type="ARBA" id="ARBA00022618"/>
    </source>
</evidence>
<dbReference type="GO" id="GO:0051301">
    <property type="term" value="P:cell division"/>
    <property type="evidence" value="ECO:0007669"/>
    <property type="project" value="UniProtKB-KW"/>
</dbReference>
<dbReference type="SUPFAM" id="SSF46785">
    <property type="entry name" value="Winged helix' DNA-binding domain"/>
    <property type="match status" value="2"/>
</dbReference>
<evidence type="ECO:0000313" key="7">
    <source>
        <dbReference type="Proteomes" id="UP000070578"/>
    </source>
</evidence>
<evidence type="ECO:0000256" key="4">
    <source>
        <dbReference type="ARBA" id="ARBA00023306"/>
    </source>
</evidence>
<comment type="caution">
    <text evidence="6">The sequence shown here is derived from an EMBL/GenBank/DDBJ whole genome shotgun (WGS) entry which is preliminary data.</text>
</comment>
<feature type="compositionally biased region" description="Low complexity" evidence="5">
    <location>
        <begin position="1"/>
        <end position="38"/>
    </location>
</feature>
<reference evidence="6 7" key="2">
    <citation type="submission" date="2016-03" db="EMBL/GenBank/DDBJ databases">
        <title>New uncultured bacterium of the family Gallionellaceae from acid mine drainage: description and reconstruction of genome based on metagenomic analysis of microbial community.</title>
        <authorList>
            <person name="Kadnikov V."/>
            <person name="Ivasenko D."/>
            <person name="Beletsky A."/>
            <person name="Mardanov A."/>
            <person name="Danilova E."/>
            <person name="Pimenov N."/>
            <person name="Karnachuk O."/>
            <person name="Ravin N."/>
        </authorList>
    </citation>
    <scope>NUCLEOTIDE SEQUENCE [LARGE SCALE GENOMIC DNA]</scope>
    <source>
        <strain evidence="6">ShG14-8</strain>
    </source>
</reference>
<gene>
    <name evidence="6" type="ORF">AWT59_1660</name>
</gene>
<keyword evidence="2" id="KW-0132">Cell division</keyword>
<keyword evidence="4" id="KW-0131">Cell cycle</keyword>
<evidence type="ECO:0000256" key="1">
    <source>
        <dbReference type="ARBA" id="ARBA00022490"/>
    </source>
</evidence>
<sequence>MSEQTEPSTPSEAPSSGVVAPTAHAESAVSVSAEMTSADSVLPDDIDEGSGQSGLALEAIDMQQLKRVLETALLTSSEPLSPAELKKLADTSLDNRQLESLLDEIVRDWQGRGVELTRVASGWRFRAKPEMQPYLDRLNPQKPPRYSRAVLETLAIIAYHQPVTRGDIEEIRGVAVSSQILKTLETRGWVEVVGTRDAPGKPELFATTKQLLDDLNLHALQELPSLQEIGALLEQDVTVSA</sequence>
<organism evidence="6 7">
    <name type="scientific">Candidatus Gallionella acididurans</name>
    <dbReference type="NCBI Taxonomy" id="1796491"/>
    <lineage>
        <taxon>Bacteria</taxon>
        <taxon>Pseudomonadati</taxon>
        <taxon>Pseudomonadota</taxon>
        <taxon>Betaproteobacteria</taxon>
        <taxon>Nitrosomonadales</taxon>
        <taxon>Gallionellaceae</taxon>
        <taxon>Gallionella</taxon>
    </lineage>
</organism>
<dbReference type="Gene3D" id="1.10.10.10">
    <property type="entry name" value="Winged helix-like DNA-binding domain superfamily/Winged helix DNA-binding domain"/>
    <property type="match status" value="2"/>
</dbReference>
<name>A0A139BT96_9PROT</name>
<proteinExistence type="predicted"/>
<dbReference type="PATRIC" id="fig|1796491.3.peg.1822"/>
<dbReference type="GO" id="GO:0051304">
    <property type="term" value="P:chromosome separation"/>
    <property type="evidence" value="ECO:0007669"/>
    <property type="project" value="InterPro"/>
</dbReference>
<keyword evidence="3" id="KW-0159">Chromosome partition</keyword>
<dbReference type="InterPro" id="IPR036388">
    <property type="entry name" value="WH-like_DNA-bd_sf"/>
</dbReference>
<dbReference type="InterPro" id="IPR036390">
    <property type="entry name" value="WH_DNA-bd_sf"/>
</dbReference>
<evidence type="ECO:0000256" key="5">
    <source>
        <dbReference type="SAM" id="MobiDB-lite"/>
    </source>
</evidence>
<protein>
    <submittedName>
        <fullName evidence="6">Chromosome segregation and condensation protein, ScpB</fullName>
    </submittedName>
</protein>
<dbReference type="PANTHER" id="PTHR34298">
    <property type="entry name" value="SEGREGATION AND CONDENSATION PROTEIN B"/>
    <property type="match status" value="1"/>
</dbReference>
<dbReference type="Proteomes" id="UP000070578">
    <property type="component" value="Unassembled WGS sequence"/>
</dbReference>
<dbReference type="AlphaFoldDB" id="A0A139BT96"/>
<dbReference type="InterPro" id="IPR005234">
    <property type="entry name" value="ScpB_csome_segregation"/>
</dbReference>
<dbReference type="Pfam" id="PF04079">
    <property type="entry name" value="SMC_ScpB"/>
    <property type="match status" value="1"/>
</dbReference>
<dbReference type="PANTHER" id="PTHR34298:SF2">
    <property type="entry name" value="SEGREGATION AND CONDENSATION PROTEIN B"/>
    <property type="match status" value="1"/>
</dbReference>
<accession>A0A139BT96</accession>
<evidence type="ECO:0000313" key="6">
    <source>
        <dbReference type="EMBL" id="KXS32189.1"/>
    </source>
</evidence>
<dbReference type="EMBL" id="LSLI01000038">
    <property type="protein sequence ID" value="KXS32189.1"/>
    <property type="molecule type" value="Genomic_DNA"/>
</dbReference>
<evidence type="ECO:0000256" key="3">
    <source>
        <dbReference type="ARBA" id="ARBA00022829"/>
    </source>
</evidence>
<reference evidence="6 7" key="1">
    <citation type="submission" date="2016-02" db="EMBL/GenBank/DDBJ databases">
        <authorList>
            <person name="Wen L."/>
            <person name="He K."/>
            <person name="Yang H."/>
        </authorList>
    </citation>
    <scope>NUCLEOTIDE SEQUENCE [LARGE SCALE GENOMIC DNA]</scope>
    <source>
        <strain evidence="6">ShG14-8</strain>
    </source>
</reference>
<dbReference type="NCBIfam" id="TIGR00281">
    <property type="entry name" value="SMC-Scp complex subunit ScpB"/>
    <property type="match status" value="1"/>
</dbReference>
<keyword evidence="1" id="KW-0963">Cytoplasm</keyword>